<dbReference type="PRINTS" id="PR02028">
    <property type="entry name" value="CMYCBINDINGP"/>
</dbReference>
<evidence type="ECO:0008006" key="7">
    <source>
        <dbReference type="Google" id="ProtNLM"/>
    </source>
</evidence>
<evidence type="ECO:0000313" key="5">
    <source>
        <dbReference type="EMBL" id="KAG8462143.1"/>
    </source>
</evidence>
<dbReference type="Proteomes" id="UP000751190">
    <property type="component" value="Unassembled WGS sequence"/>
</dbReference>
<dbReference type="GO" id="GO:0003713">
    <property type="term" value="F:transcription coactivator activity"/>
    <property type="evidence" value="ECO:0007669"/>
    <property type="project" value="InterPro"/>
</dbReference>
<comment type="similarity">
    <text evidence="2">Belongs to the AMY1 family.</text>
</comment>
<dbReference type="PANTHER" id="PTHR13168:SF0">
    <property type="entry name" value="C-MYC-BINDING PROTEIN"/>
    <property type="match status" value="1"/>
</dbReference>
<feature type="coiled-coil region" evidence="4">
    <location>
        <begin position="60"/>
        <end position="94"/>
    </location>
</feature>
<dbReference type="GO" id="GO:0005634">
    <property type="term" value="C:nucleus"/>
    <property type="evidence" value="ECO:0007669"/>
    <property type="project" value="UniProtKB-SubCell"/>
</dbReference>
<dbReference type="PANTHER" id="PTHR13168">
    <property type="entry name" value="ASSOCIATE OF C-MYC AMY-1"/>
    <property type="match status" value="1"/>
</dbReference>
<proteinExistence type="inferred from homology"/>
<evidence type="ECO:0000256" key="3">
    <source>
        <dbReference type="ARBA" id="ARBA00023242"/>
    </source>
</evidence>
<dbReference type="OrthoDB" id="524165at2759"/>
<keyword evidence="4" id="KW-0175">Coiled coil</keyword>
<keyword evidence="6" id="KW-1185">Reference proteome</keyword>
<evidence type="ECO:0000256" key="1">
    <source>
        <dbReference type="ARBA" id="ARBA00004123"/>
    </source>
</evidence>
<protein>
    <recommendedName>
        <fullName evidence="7">c-Myc-binding protein</fullName>
    </recommendedName>
</protein>
<accession>A0A8J6CC45</accession>
<dbReference type="EMBL" id="JAGTXO010000022">
    <property type="protein sequence ID" value="KAG8462143.1"/>
    <property type="molecule type" value="Genomic_DNA"/>
</dbReference>
<comment type="caution">
    <text evidence="5">The sequence shown here is derived from an EMBL/GenBank/DDBJ whole genome shotgun (WGS) entry which is preliminary data.</text>
</comment>
<dbReference type="OMA" id="MMHYKEE"/>
<dbReference type="AlphaFoldDB" id="A0A8J6CC45"/>
<evidence type="ECO:0000256" key="2">
    <source>
        <dbReference type="ARBA" id="ARBA00009389"/>
    </source>
</evidence>
<dbReference type="CDD" id="cd21937">
    <property type="entry name" value="ZIP_MycBP-like"/>
    <property type="match status" value="1"/>
</dbReference>
<organism evidence="5 6">
    <name type="scientific">Diacronema lutheri</name>
    <name type="common">Unicellular marine alga</name>
    <name type="synonym">Monochrysis lutheri</name>
    <dbReference type="NCBI Taxonomy" id="2081491"/>
    <lineage>
        <taxon>Eukaryota</taxon>
        <taxon>Haptista</taxon>
        <taxon>Haptophyta</taxon>
        <taxon>Pavlovophyceae</taxon>
        <taxon>Pavlovales</taxon>
        <taxon>Pavlovaceae</taxon>
        <taxon>Diacronema</taxon>
    </lineage>
</organism>
<sequence length="98" mass="10918">MSAHTSPDVKKEEFRRYLERSGVIDALTRVLVGLYEEPEKPMNALDFVKMTLGAPTGVDVEALKAENDQLREKNDQMTQKIVELTKKIESLTGAPAAD</sequence>
<name>A0A8J6CC45_DIALT</name>
<dbReference type="InterPro" id="IPR026060">
    <property type="entry name" value="AMY1"/>
</dbReference>
<gene>
    <name evidence="5" type="ORF">KFE25_011593</name>
</gene>
<comment type="subcellular location">
    <subcellularLocation>
        <location evidence="1">Nucleus</location>
    </subcellularLocation>
</comment>
<reference evidence="5" key="1">
    <citation type="submission" date="2021-05" db="EMBL/GenBank/DDBJ databases">
        <title>The genome of the haptophyte Pavlova lutheri (Diacronema luteri, Pavlovales) - a model for lipid biosynthesis in eukaryotic algae.</title>
        <authorList>
            <person name="Hulatt C.J."/>
            <person name="Posewitz M.C."/>
        </authorList>
    </citation>
    <scope>NUCLEOTIDE SEQUENCE</scope>
    <source>
        <strain evidence="5">NIVA-4/92</strain>
    </source>
</reference>
<evidence type="ECO:0000256" key="4">
    <source>
        <dbReference type="SAM" id="Coils"/>
    </source>
</evidence>
<dbReference type="Gene3D" id="6.10.250.1060">
    <property type="match status" value="1"/>
</dbReference>
<evidence type="ECO:0000313" key="6">
    <source>
        <dbReference type="Proteomes" id="UP000751190"/>
    </source>
</evidence>
<keyword evidence="3" id="KW-0539">Nucleus</keyword>